<dbReference type="PANTHER" id="PTHR11339:SF409">
    <property type="match status" value="1"/>
</dbReference>
<evidence type="ECO:0000256" key="1">
    <source>
        <dbReference type="ARBA" id="ARBA00023157"/>
    </source>
</evidence>
<dbReference type="InterPro" id="IPR001846">
    <property type="entry name" value="VWF_type-D"/>
</dbReference>
<dbReference type="InterPro" id="IPR050780">
    <property type="entry name" value="Mucin_vWF_Thrombospondin_sf"/>
</dbReference>
<dbReference type="GeneID" id="102810134"/>
<evidence type="ECO:0000313" key="4">
    <source>
        <dbReference type="Proteomes" id="UP000694865"/>
    </source>
</evidence>
<evidence type="ECO:0000259" key="3">
    <source>
        <dbReference type="PROSITE" id="PS51233"/>
    </source>
</evidence>
<organism evidence="4 5">
    <name type="scientific">Saccoglossus kowalevskii</name>
    <name type="common">Acorn worm</name>
    <dbReference type="NCBI Taxonomy" id="10224"/>
    <lineage>
        <taxon>Eukaryota</taxon>
        <taxon>Metazoa</taxon>
        <taxon>Hemichordata</taxon>
        <taxon>Enteropneusta</taxon>
        <taxon>Harrimaniidae</taxon>
        <taxon>Saccoglossus</taxon>
    </lineage>
</organism>
<evidence type="ECO:0000313" key="5">
    <source>
        <dbReference type="RefSeq" id="XP_006817087.1"/>
    </source>
</evidence>
<proteinExistence type="predicted"/>
<name>A0ABM0MAP6_SACKO</name>
<sequence>MFEPRDDSSAEHVKTRTVSINITVGNEYAIVNGLDVITGKAEGHGTAAQAIYVQHEDKKTKLSFISMDTKFTLNWTVKKHILSVSFTGSAYKNKLCGLLGNADGDTRNDFQTPDGAVVRDAVEFGESWKVKEKKCD</sequence>
<dbReference type="Pfam" id="PF00094">
    <property type="entry name" value="VWD"/>
    <property type="match status" value="1"/>
</dbReference>
<reference evidence="5" key="1">
    <citation type="submission" date="2025-08" db="UniProtKB">
        <authorList>
            <consortium name="RefSeq"/>
        </authorList>
    </citation>
    <scope>IDENTIFICATION</scope>
    <source>
        <tissue evidence="5">Testes</tissue>
    </source>
</reference>
<protein>
    <submittedName>
        <fullName evidence="5">Alpha-tectorin-like</fullName>
    </submittedName>
</protein>
<keyword evidence="2" id="KW-0325">Glycoprotein</keyword>
<accession>A0ABM0MAP6</accession>
<evidence type="ECO:0000256" key="2">
    <source>
        <dbReference type="ARBA" id="ARBA00023180"/>
    </source>
</evidence>
<dbReference type="Proteomes" id="UP000694865">
    <property type="component" value="Unplaced"/>
</dbReference>
<gene>
    <name evidence="5" type="primary">LOC102810134</name>
</gene>
<dbReference type="PANTHER" id="PTHR11339">
    <property type="entry name" value="EXTRACELLULAR MATRIX GLYCOPROTEIN RELATED"/>
    <property type="match status" value="1"/>
</dbReference>
<dbReference type="PROSITE" id="PS51233">
    <property type="entry name" value="VWFD"/>
    <property type="match status" value="1"/>
</dbReference>
<dbReference type="RefSeq" id="XP_006817087.1">
    <property type="nucleotide sequence ID" value="XM_006817024.1"/>
</dbReference>
<keyword evidence="4" id="KW-1185">Reference proteome</keyword>
<feature type="domain" description="VWFD" evidence="3">
    <location>
        <begin position="1"/>
        <end position="136"/>
    </location>
</feature>
<keyword evidence="1" id="KW-1015">Disulfide bond</keyword>